<evidence type="ECO:0000256" key="1">
    <source>
        <dbReference type="SAM" id="SignalP"/>
    </source>
</evidence>
<feature type="signal peptide" evidence="1">
    <location>
        <begin position="1"/>
        <end position="23"/>
    </location>
</feature>
<evidence type="ECO:0000313" key="3">
    <source>
        <dbReference type="Proteomes" id="UP000812031"/>
    </source>
</evidence>
<accession>A0ABS6XZU9</accession>
<keyword evidence="3" id="KW-1185">Reference proteome</keyword>
<feature type="chain" id="PRO_5047330771" evidence="1">
    <location>
        <begin position="24"/>
        <end position="214"/>
    </location>
</feature>
<dbReference type="EMBL" id="JAHWYN010000015">
    <property type="protein sequence ID" value="MBW4361816.1"/>
    <property type="molecule type" value="Genomic_DNA"/>
</dbReference>
<comment type="caution">
    <text evidence="2">The sequence shown here is derived from an EMBL/GenBank/DDBJ whole genome shotgun (WGS) entry which is preliminary data.</text>
</comment>
<gene>
    <name evidence="2" type="ORF">KZH69_15085</name>
</gene>
<organism evidence="2 3">
    <name type="scientific">Flavobacterium taihuense</name>
    <dbReference type="NCBI Taxonomy" id="2857508"/>
    <lineage>
        <taxon>Bacteria</taxon>
        <taxon>Pseudomonadati</taxon>
        <taxon>Bacteroidota</taxon>
        <taxon>Flavobacteriia</taxon>
        <taxon>Flavobacteriales</taxon>
        <taxon>Flavobacteriaceae</taxon>
        <taxon>Flavobacterium</taxon>
    </lineage>
</organism>
<protein>
    <submittedName>
        <fullName evidence="2">Uncharacterized protein</fullName>
    </submittedName>
</protein>
<keyword evidence="1" id="KW-0732">Signal</keyword>
<evidence type="ECO:0000313" key="2">
    <source>
        <dbReference type="EMBL" id="MBW4361816.1"/>
    </source>
</evidence>
<proteinExistence type="predicted"/>
<reference evidence="2 3" key="1">
    <citation type="submission" date="2021-07" db="EMBL/GenBank/DDBJ databases">
        <title>Flavobacterium sp. nov. isolated from sediment on the Taihu Lake.</title>
        <authorList>
            <person name="Qu J.-H."/>
        </authorList>
    </citation>
    <scope>NUCLEOTIDE SEQUENCE [LARGE SCALE GENOMIC DNA]</scope>
    <source>
        <strain evidence="2 3">NAS39</strain>
    </source>
</reference>
<sequence>MQNKFFITIVLMVFVSWTNLVNAQQTEMSSIKIGKSRSNIQNNKGLPINVTQTYCTVIVKCMNGSCTIDYVNSKSATEVNSSKALEKRMHNSFVIVKEPNAVAQTKNDLINYQDVTTNISKEKNQVQLISDVTAKVSCEGRATTLIKLFSINSEYIVPIECKKGKCDVELYWSWGAPNSGSIKTYAGGRFILEMDNGICTDMTINKKDISGAKN</sequence>
<name>A0ABS6XZU9_9FLAO</name>
<dbReference type="Proteomes" id="UP000812031">
    <property type="component" value="Unassembled WGS sequence"/>
</dbReference>